<dbReference type="InterPro" id="IPR001387">
    <property type="entry name" value="Cro/C1-type_HTH"/>
</dbReference>
<proteinExistence type="predicted"/>
<dbReference type="SUPFAM" id="SSF47413">
    <property type="entry name" value="lambda repressor-like DNA-binding domains"/>
    <property type="match status" value="1"/>
</dbReference>
<evidence type="ECO:0000313" key="3">
    <source>
        <dbReference type="EMBL" id="RZS79941.1"/>
    </source>
</evidence>
<evidence type="ECO:0000256" key="1">
    <source>
        <dbReference type="SAM" id="MobiDB-lite"/>
    </source>
</evidence>
<dbReference type="AlphaFoldDB" id="A0A4Q7NAI7"/>
<dbReference type="Pfam" id="PF17765">
    <property type="entry name" value="MLTR_LBD"/>
    <property type="match status" value="1"/>
</dbReference>
<accession>A0A4Q7NAI7</accession>
<sequence>MPGTAVPAPVWRRELARFLRERRARVRPPQGEGRRRTPGLRREEVADGARMSVEYYARLEQGRGARPSPRILDGLARALQLDEAERQRLFALAHSVAPVPDRVPSEVRPHVAALLHRLPGTAAFVTSAAYDVVASNAPARALLGLTDERANLARRHFLEGRHWSTASVEFGEVAVARLRAAATRYPADPELAALVQELAQGSTPFRRLWASDPARLPGHRTKQVDHPVLGRLTVDCDVLLVPEDDQQVVMVTAAPGSAEERSLRSLALR</sequence>
<reference evidence="3 4" key="1">
    <citation type="submission" date="2019-02" db="EMBL/GenBank/DDBJ databases">
        <title>Genomic Encyclopedia of Type Strains, Phase IV (KMG-IV): sequencing the most valuable type-strain genomes for metagenomic binning, comparative biology and taxonomic classification.</title>
        <authorList>
            <person name="Goeker M."/>
        </authorList>
    </citation>
    <scope>NUCLEOTIDE SEQUENCE [LARGE SCALE GENOMIC DNA]</scope>
    <source>
        <strain evidence="3 4">DSM 45622</strain>
    </source>
</reference>
<evidence type="ECO:0000259" key="2">
    <source>
        <dbReference type="PROSITE" id="PS50943"/>
    </source>
</evidence>
<dbReference type="SMART" id="SM00530">
    <property type="entry name" value="HTH_XRE"/>
    <property type="match status" value="1"/>
</dbReference>
<dbReference type="PROSITE" id="PS50943">
    <property type="entry name" value="HTH_CROC1"/>
    <property type="match status" value="1"/>
</dbReference>
<dbReference type="InterPro" id="IPR010982">
    <property type="entry name" value="Lambda_DNA-bd_dom_sf"/>
</dbReference>
<feature type="compositionally biased region" description="Basic and acidic residues" evidence="1">
    <location>
        <begin position="32"/>
        <end position="43"/>
    </location>
</feature>
<dbReference type="CDD" id="cd00093">
    <property type="entry name" value="HTH_XRE"/>
    <property type="match status" value="1"/>
</dbReference>
<feature type="region of interest" description="Disordered" evidence="1">
    <location>
        <begin position="22"/>
        <end position="43"/>
    </location>
</feature>
<dbReference type="PANTHER" id="PTHR35010:SF2">
    <property type="entry name" value="BLL4672 PROTEIN"/>
    <property type="match status" value="1"/>
</dbReference>
<dbReference type="InterPro" id="IPR041413">
    <property type="entry name" value="MLTR_LBD"/>
</dbReference>
<protein>
    <submittedName>
        <fullName evidence="3">Helix-turn-helix protein</fullName>
    </submittedName>
</protein>
<dbReference type="Proteomes" id="UP000293638">
    <property type="component" value="Unassembled WGS sequence"/>
</dbReference>
<dbReference type="GO" id="GO:0003677">
    <property type="term" value="F:DNA binding"/>
    <property type="evidence" value="ECO:0007669"/>
    <property type="project" value="InterPro"/>
</dbReference>
<feature type="domain" description="HTH cro/C1-type" evidence="2">
    <location>
        <begin position="39"/>
        <end position="86"/>
    </location>
</feature>
<dbReference type="EMBL" id="SGXD01000005">
    <property type="protein sequence ID" value="RZS79941.1"/>
    <property type="molecule type" value="Genomic_DNA"/>
</dbReference>
<dbReference type="Gene3D" id="3.30.450.180">
    <property type="match status" value="1"/>
</dbReference>
<comment type="caution">
    <text evidence="3">The sequence shown here is derived from an EMBL/GenBank/DDBJ whole genome shotgun (WGS) entry which is preliminary data.</text>
</comment>
<name>A0A4Q7NAI7_9ACTN</name>
<organism evidence="3 4">
    <name type="scientific">Motilibacter rhizosphaerae</name>
    <dbReference type="NCBI Taxonomy" id="598652"/>
    <lineage>
        <taxon>Bacteria</taxon>
        <taxon>Bacillati</taxon>
        <taxon>Actinomycetota</taxon>
        <taxon>Actinomycetes</taxon>
        <taxon>Motilibacterales</taxon>
        <taxon>Motilibacteraceae</taxon>
        <taxon>Motilibacter</taxon>
    </lineage>
</organism>
<gene>
    <name evidence="3" type="ORF">EV189_3420</name>
</gene>
<keyword evidence="4" id="KW-1185">Reference proteome</keyword>
<evidence type="ECO:0000313" key="4">
    <source>
        <dbReference type="Proteomes" id="UP000293638"/>
    </source>
</evidence>
<dbReference type="Pfam" id="PF13560">
    <property type="entry name" value="HTH_31"/>
    <property type="match status" value="1"/>
</dbReference>
<dbReference type="Gene3D" id="1.10.260.40">
    <property type="entry name" value="lambda repressor-like DNA-binding domains"/>
    <property type="match status" value="1"/>
</dbReference>
<dbReference type="PANTHER" id="PTHR35010">
    <property type="entry name" value="BLL4672 PROTEIN-RELATED"/>
    <property type="match status" value="1"/>
</dbReference>